<dbReference type="GO" id="GO:1990112">
    <property type="term" value="C:RQC complex"/>
    <property type="evidence" value="ECO:0007669"/>
    <property type="project" value="TreeGrafter"/>
</dbReference>
<proteinExistence type="inferred from homology"/>
<evidence type="ECO:0000256" key="3">
    <source>
        <dbReference type="ARBA" id="ARBA00022490"/>
    </source>
</evidence>
<dbReference type="PANTHER" id="PTHR15239">
    <property type="entry name" value="NUCLEAR EXPORT MEDIATOR FACTOR NEMF"/>
    <property type="match status" value="1"/>
</dbReference>
<evidence type="ECO:0000256" key="4">
    <source>
        <dbReference type="ARBA" id="ARBA00023054"/>
    </source>
</evidence>
<name>J9DA55_EDHAE</name>
<organism evidence="7 8">
    <name type="scientific">Edhazardia aedis (strain USNM 41457)</name>
    <name type="common">Microsporidian parasite</name>
    <dbReference type="NCBI Taxonomy" id="1003232"/>
    <lineage>
        <taxon>Eukaryota</taxon>
        <taxon>Fungi</taxon>
        <taxon>Fungi incertae sedis</taxon>
        <taxon>Microsporidia</taxon>
        <taxon>Edhazardia</taxon>
    </lineage>
</organism>
<sequence>MLVIAGRSAQENDLLVKKHLSNDDLFFHADVAGAATVILKNGVKCLKNDLKPCVSDINQISNNSSTSLKPCGQNLNAKNTLNDINEHNLSTTSKLKDNIKQNLNVLHNLDTSKPKLETPLKNKSADFGDYLSIEETASMALCLSKFWKEKVTGNVYYVKSDQVSKKAQSGEYLKAGSFMIRGKKNYVDVYRLEYGIGIVFKICLNNVFKDDDININEFENKKIVNADDIVKNIDQLTLSKDSNINKILNKSYQSAINEDKDIDRDSNKKINNQVSFGEDCDISVDNQTNIDNLNNKNISNQVELSLHNFITHVQENTIIEHAMVISGPWQIIKNFKYKERLVPAVEKKGKLVTSLHKKFIHASKNTIEEEFVKKITPDEISTVLIKDCRVGKI</sequence>
<protein>
    <recommendedName>
        <fullName evidence="9">NFACT RNA-binding domain-containing protein</fullName>
    </recommendedName>
</protein>
<reference evidence="7 8" key="1">
    <citation type="submission" date="2011-08" db="EMBL/GenBank/DDBJ databases">
        <authorList>
            <person name="Liu Z.J."/>
            <person name="Shi F.L."/>
            <person name="Lu J.Q."/>
            <person name="Li M."/>
            <person name="Wang Z.L."/>
        </authorList>
    </citation>
    <scope>NUCLEOTIDE SEQUENCE [LARGE SCALE GENOMIC DNA]</scope>
    <source>
        <strain evidence="7 8">USNM 41457</strain>
    </source>
</reference>
<dbReference type="Pfam" id="PF05670">
    <property type="entry name" value="NFACT-R_1"/>
    <property type="match status" value="2"/>
</dbReference>
<dbReference type="InterPro" id="IPR021846">
    <property type="entry name" value="NFACT-C"/>
</dbReference>
<evidence type="ECO:0000313" key="7">
    <source>
        <dbReference type="EMBL" id="EJW04606.1"/>
    </source>
</evidence>
<feature type="domain" description="NFACT RNA-binding" evidence="5">
    <location>
        <begin position="1"/>
        <end position="51"/>
    </location>
</feature>
<dbReference type="VEuPathDB" id="MicrosporidiaDB:EDEG_01190"/>
<dbReference type="InterPro" id="IPR008532">
    <property type="entry name" value="NFACT_RNA-bd"/>
</dbReference>
<gene>
    <name evidence="7" type="ORF">EDEG_01190</name>
</gene>
<dbReference type="PANTHER" id="PTHR15239:SF6">
    <property type="entry name" value="RIBOSOME QUALITY CONTROL COMPLEX SUBUNIT NEMF"/>
    <property type="match status" value="1"/>
</dbReference>
<feature type="domain" description="NFACT protein C-terminal" evidence="6">
    <location>
        <begin position="305"/>
        <end position="385"/>
    </location>
</feature>
<dbReference type="InParanoid" id="J9DA55"/>
<dbReference type="Pfam" id="PF11923">
    <property type="entry name" value="NFACT-C"/>
    <property type="match status" value="1"/>
</dbReference>
<evidence type="ECO:0008006" key="9">
    <source>
        <dbReference type="Google" id="ProtNLM"/>
    </source>
</evidence>
<evidence type="ECO:0000256" key="2">
    <source>
        <dbReference type="ARBA" id="ARBA00008318"/>
    </source>
</evidence>
<comment type="similarity">
    <text evidence="2">Belongs to the NEMF family.</text>
</comment>
<feature type="domain" description="NFACT RNA-binding" evidence="5">
    <location>
        <begin position="132"/>
        <end position="182"/>
    </location>
</feature>
<comment type="subcellular location">
    <subcellularLocation>
        <location evidence="1">Cytoplasm</location>
    </subcellularLocation>
</comment>
<dbReference type="InterPro" id="IPR051608">
    <property type="entry name" value="RQC_Subunit_NEMF"/>
</dbReference>
<dbReference type="GO" id="GO:0000049">
    <property type="term" value="F:tRNA binding"/>
    <property type="evidence" value="ECO:0007669"/>
    <property type="project" value="TreeGrafter"/>
</dbReference>
<dbReference type="STRING" id="1003232.J9DA55"/>
<keyword evidence="3" id="KW-0963">Cytoplasm</keyword>
<dbReference type="HOGENOM" id="CLU_702132_0_0_1"/>
<evidence type="ECO:0000256" key="1">
    <source>
        <dbReference type="ARBA" id="ARBA00004496"/>
    </source>
</evidence>
<dbReference type="GO" id="GO:0005737">
    <property type="term" value="C:cytoplasm"/>
    <property type="evidence" value="ECO:0007669"/>
    <property type="project" value="UniProtKB-SubCell"/>
</dbReference>
<evidence type="ECO:0000259" key="5">
    <source>
        <dbReference type="Pfam" id="PF05670"/>
    </source>
</evidence>
<dbReference type="GO" id="GO:0043023">
    <property type="term" value="F:ribosomal large subunit binding"/>
    <property type="evidence" value="ECO:0007669"/>
    <property type="project" value="TreeGrafter"/>
</dbReference>
<dbReference type="Proteomes" id="UP000003163">
    <property type="component" value="Unassembled WGS sequence"/>
</dbReference>
<keyword evidence="8" id="KW-1185">Reference proteome</keyword>
<dbReference type="EMBL" id="AFBI03000016">
    <property type="protein sequence ID" value="EJW04606.1"/>
    <property type="molecule type" value="Genomic_DNA"/>
</dbReference>
<keyword evidence="4" id="KW-0175">Coiled coil</keyword>
<dbReference type="GO" id="GO:0072344">
    <property type="term" value="P:rescue of stalled ribosome"/>
    <property type="evidence" value="ECO:0007669"/>
    <property type="project" value="TreeGrafter"/>
</dbReference>
<accession>J9DA55</accession>
<evidence type="ECO:0000313" key="8">
    <source>
        <dbReference type="Proteomes" id="UP000003163"/>
    </source>
</evidence>
<dbReference type="OrthoDB" id="2187858at2759"/>
<reference evidence="8" key="2">
    <citation type="submission" date="2015-07" db="EMBL/GenBank/DDBJ databases">
        <title>Contrasting host-pathogen interactions and genome evolution in two generalist and specialist microsporidian pathogens of mosquitoes.</title>
        <authorList>
            <consortium name="The Broad Institute Genomics Platform"/>
            <consortium name="The Broad Institute Genome Sequencing Center for Infectious Disease"/>
            <person name="Cuomo C.A."/>
            <person name="Sanscrainte N.D."/>
            <person name="Goldberg J.M."/>
            <person name="Heiman D."/>
            <person name="Young S."/>
            <person name="Zeng Q."/>
            <person name="Becnel J.J."/>
            <person name="Birren B.W."/>
        </authorList>
    </citation>
    <scope>NUCLEOTIDE SEQUENCE [LARGE SCALE GENOMIC DNA]</scope>
    <source>
        <strain evidence="8">USNM 41457</strain>
    </source>
</reference>
<evidence type="ECO:0000259" key="6">
    <source>
        <dbReference type="Pfam" id="PF11923"/>
    </source>
</evidence>
<dbReference type="AlphaFoldDB" id="J9DA55"/>
<comment type="caution">
    <text evidence="7">The sequence shown here is derived from an EMBL/GenBank/DDBJ whole genome shotgun (WGS) entry which is preliminary data.</text>
</comment>